<dbReference type="GO" id="GO:0005975">
    <property type="term" value="P:carbohydrate metabolic process"/>
    <property type="evidence" value="ECO:0007669"/>
    <property type="project" value="InterPro"/>
</dbReference>
<dbReference type="RefSeq" id="WP_053773466.1">
    <property type="nucleotide sequence ID" value="NZ_CP012573.1"/>
</dbReference>
<dbReference type="Proteomes" id="UP000503164">
    <property type="component" value="Chromosome"/>
</dbReference>
<dbReference type="GO" id="GO:0004342">
    <property type="term" value="F:glucosamine-6-phosphate deaminase activity"/>
    <property type="evidence" value="ECO:0007669"/>
    <property type="project" value="InterPro"/>
</dbReference>
<dbReference type="PANTHER" id="PTHR11280">
    <property type="entry name" value="GLUCOSAMINE-6-PHOSPHATE ISOMERASE"/>
    <property type="match status" value="1"/>
</dbReference>
<name>A0AAE7CAZ2_9MICO</name>
<evidence type="ECO:0000259" key="3">
    <source>
        <dbReference type="Pfam" id="PF01182"/>
    </source>
</evidence>
<keyword evidence="1" id="KW-0378">Hydrolase</keyword>
<dbReference type="GO" id="GO:0019262">
    <property type="term" value="P:N-acetylneuraminate catabolic process"/>
    <property type="evidence" value="ECO:0007669"/>
    <property type="project" value="TreeGrafter"/>
</dbReference>
<dbReference type="CDD" id="cd01399">
    <property type="entry name" value="GlcN6P_deaminase"/>
    <property type="match status" value="1"/>
</dbReference>
<feature type="domain" description="Glucosamine/galactosamine-6-phosphate isomerase" evidence="3">
    <location>
        <begin position="27"/>
        <end position="237"/>
    </location>
</feature>
<dbReference type="GO" id="GO:0006043">
    <property type="term" value="P:glucosamine catabolic process"/>
    <property type="evidence" value="ECO:0007669"/>
    <property type="project" value="TreeGrafter"/>
</dbReference>
<dbReference type="GO" id="GO:0005737">
    <property type="term" value="C:cytoplasm"/>
    <property type="evidence" value="ECO:0007669"/>
    <property type="project" value="TreeGrafter"/>
</dbReference>
<evidence type="ECO:0000313" key="5">
    <source>
        <dbReference type="Proteomes" id="UP000503164"/>
    </source>
</evidence>
<dbReference type="Gene3D" id="3.40.50.1360">
    <property type="match status" value="1"/>
</dbReference>
<keyword evidence="5" id="KW-1185">Reference proteome</keyword>
<dbReference type="InterPro" id="IPR004547">
    <property type="entry name" value="Glucosamine6P_isomerase"/>
</dbReference>
<dbReference type="GO" id="GO:0006046">
    <property type="term" value="P:N-acetylglucosamine catabolic process"/>
    <property type="evidence" value="ECO:0007669"/>
    <property type="project" value="TreeGrafter"/>
</dbReference>
<dbReference type="EMBL" id="CP048049">
    <property type="protein sequence ID" value="QIS43844.1"/>
    <property type="molecule type" value="Genomic_DNA"/>
</dbReference>
<proteinExistence type="predicted"/>
<dbReference type="Pfam" id="PF01182">
    <property type="entry name" value="Glucosamine_iso"/>
    <property type="match status" value="1"/>
</dbReference>
<reference evidence="4 5" key="1">
    <citation type="journal article" date="2020" name="Mol. Plant Pathol.">
        <title>Plasmid composition and the chpG gene determine the virulence level of Clavibacter capsici natural isolates in pepper.</title>
        <authorList>
            <person name="Hwang I.S."/>
            <person name="Lee H.M."/>
            <person name="Oh E.J."/>
            <person name="Lee S."/>
            <person name="Heu S."/>
            <person name="Oh C.S."/>
        </authorList>
    </citation>
    <scope>NUCLEOTIDE SEQUENCE [LARGE SCALE GENOMIC DNA]</scope>
    <source>
        <strain evidence="4 5">1101</strain>
    </source>
</reference>
<evidence type="ECO:0000256" key="1">
    <source>
        <dbReference type="ARBA" id="ARBA00022801"/>
    </source>
</evidence>
<evidence type="ECO:0000256" key="2">
    <source>
        <dbReference type="ARBA" id="ARBA00023277"/>
    </source>
</evidence>
<protein>
    <submittedName>
        <fullName evidence="4">Glucosamine-6-phosphate deaminase</fullName>
    </submittedName>
</protein>
<dbReference type="PANTHER" id="PTHR11280:SF5">
    <property type="entry name" value="GLUCOSAMINE-6-PHOSPHATE ISOMERASE"/>
    <property type="match status" value="1"/>
</dbReference>
<accession>A0AAE7CAZ2</accession>
<gene>
    <name evidence="4" type="ORF">GW570_01390</name>
</gene>
<organism evidence="4 5">
    <name type="scientific">Clavibacter capsici</name>
    <dbReference type="NCBI Taxonomy" id="1874630"/>
    <lineage>
        <taxon>Bacteria</taxon>
        <taxon>Bacillati</taxon>
        <taxon>Actinomycetota</taxon>
        <taxon>Actinomycetes</taxon>
        <taxon>Micrococcales</taxon>
        <taxon>Microbacteriaceae</taxon>
        <taxon>Clavibacter</taxon>
    </lineage>
</organism>
<sequence>MTAPAPRSPAVTAVDDAAGLGVAAADVVQAFLGEDPAGVLGVATGSTPEPLYAELARRRRERGLVTDGLSLVALDEYVGLPPGHPESYLSFVRDRIAGPLGVPVARVVVPDGSAADPHHAAAEHERRIRRLGGAGLQIVGIGANGHLGFNEPGSPFAGTTRVVELADATRRANARYFGGDAARVPTHAVTQGIATIMSAARILLVASGAHKAEALAEALAGPVTTAVPASVLQRHRRVTVVADRDALAALHGRVDLAALA</sequence>
<dbReference type="AlphaFoldDB" id="A0AAE7CAZ2"/>
<dbReference type="InterPro" id="IPR006148">
    <property type="entry name" value="Glc/Gal-6P_isomerase"/>
</dbReference>
<dbReference type="GO" id="GO:0042802">
    <property type="term" value="F:identical protein binding"/>
    <property type="evidence" value="ECO:0007669"/>
    <property type="project" value="TreeGrafter"/>
</dbReference>
<dbReference type="InterPro" id="IPR037171">
    <property type="entry name" value="NagB/RpiA_transferase-like"/>
</dbReference>
<dbReference type="SUPFAM" id="SSF100950">
    <property type="entry name" value="NagB/RpiA/CoA transferase-like"/>
    <property type="match status" value="1"/>
</dbReference>
<keyword evidence="2" id="KW-0119">Carbohydrate metabolism</keyword>
<evidence type="ECO:0000313" key="4">
    <source>
        <dbReference type="EMBL" id="QIS43844.1"/>
    </source>
</evidence>